<dbReference type="Proteomes" id="UP000192074">
    <property type="component" value="Unassembled WGS sequence"/>
</dbReference>
<dbReference type="InterPro" id="IPR024747">
    <property type="entry name" value="Pyridox_Oxase-rel"/>
</dbReference>
<dbReference type="Pfam" id="PF12900">
    <property type="entry name" value="Pyridox_ox_2"/>
    <property type="match status" value="1"/>
</dbReference>
<dbReference type="RefSeq" id="WP_080868652.1">
    <property type="nucleotide sequence ID" value="NZ_LMVK01000018.1"/>
</dbReference>
<organism evidence="1 2">
    <name type="scientific">Agrobacterium tumefaciens str. B6</name>
    <dbReference type="NCBI Taxonomy" id="1183423"/>
    <lineage>
        <taxon>Bacteria</taxon>
        <taxon>Pseudomonadati</taxon>
        <taxon>Pseudomonadota</taxon>
        <taxon>Alphaproteobacteria</taxon>
        <taxon>Hyphomicrobiales</taxon>
        <taxon>Rhizobiaceae</taxon>
        <taxon>Rhizobium/Agrobacterium group</taxon>
        <taxon>Agrobacterium</taxon>
        <taxon>Agrobacterium tumefaciens complex</taxon>
    </lineage>
</organism>
<dbReference type="EMBL" id="FCNL01000031">
    <property type="protein sequence ID" value="CVI21285.1"/>
    <property type="molecule type" value="Genomic_DNA"/>
</dbReference>
<proteinExistence type="predicted"/>
<evidence type="ECO:0000313" key="2">
    <source>
        <dbReference type="Proteomes" id="UP000192074"/>
    </source>
</evidence>
<gene>
    <name evidence="1" type="ORF">AGR4A_Lc130249</name>
</gene>
<dbReference type="Gene3D" id="2.30.110.10">
    <property type="entry name" value="Electron Transport, Fmn-binding Protein, Chain A"/>
    <property type="match status" value="1"/>
</dbReference>
<sequence>MLVREMTHNECLAVLRDGRLARMACAKDSTPYVVPIYYAYSGNRLYAFSMPGKKLDFLRSNPRACLQVDKSRGDHQWVSVIVDAAFRELPQEDPPGEERLHAWSLLSHHFDWWEPGGLKLQPQPQPLRAASRHIFFALDINALSGREARLGEPERVSPQ</sequence>
<protein>
    <recommendedName>
        <fullName evidence="3">Pyridoxamine 5'-phosphate oxidase family protein</fullName>
    </recommendedName>
</protein>
<comment type="caution">
    <text evidence="1">The sequence shown here is derived from an EMBL/GenBank/DDBJ whole genome shotgun (WGS) entry which is preliminary data.</text>
</comment>
<name>A0A822V3R6_AGRTU</name>
<dbReference type="SUPFAM" id="SSF50475">
    <property type="entry name" value="FMN-binding split barrel"/>
    <property type="match status" value="1"/>
</dbReference>
<reference evidence="1 2" key="1">
    <citation type="submission" date="2016-01" db="EMBL/GenBank/DDBJ databases">
        <authorList>
            <person name="Regsiter A."/>
            <person name="william w."/>
        </authorList>
    </citation>
    <scope>NUCLEOTIDE SEQUENCE [LARGE SCALE GENOMIC DNA]</scope>
    <source>
        <strain evidence="1 2">B6</strain>
    </source>
</reference>
<dbReference type="AlphaFoldDB" id="A0A822V3R6"/>
<evidence type="ECO:0008006" key="3">
    <source>
        <dbReference type="Google" id="ProtNLM"/>
    </source>
</evidence>
<accession>A0A822V3R6</accession>
<dbReference type="InterPro" id="IPR012349">
    <property type="entry name" value="Split_barrel_FMN-bd"/>
</dbReference>
<evidence type="ECO:0000313" key="1">
    <source>
        <dbReference type="EMBL" id="CVI21285.1"/>
    </source>
</evidence>